<dbReference type="CDD" id="cd14256">
    <property type="entry name" value="Dockerin_I"/>
    <property type="match status" value="1"/>
</dbReference>
<dbReference type="GO" id="GO:0004518">
    <property type="term" value="F:nuclease activity"/>
    <property type="evidence" value="ECO:0007669"/>
    <property type="project" value="UniProtKB-KW"/>
</dbReference>
<feature type="non-terminal residue" evidence="4">
    <location>
        <position position="310"/>
    </location>
</feature>
<gene>
    <name evidence="4" type="ORF">METZ01_LOCUS259120</name>
</gene>
<protein>
    <recommendedName>
        <fullName evidence="3">Dockerin domain-containing protein</fullName>
    </recommendedName>
</protein>
<dbReference type="EMBL" id="UINC01071401">
    <property type="protein sequence ID" value="SVC06266.1"/>
    <property type="molecule type" value="Genomic_DNA"/>
</dbReference>
<dbReference type="Gene3D" id="1.10.1330.10">
    <property type="entry name" value="Dockerin domain"/>
    <property type="match status" value="1"/>
</dbReference>
<organism evidence="4">
    <name type="scientific">marine metagenome</name>
    <dbReference type="NCBI Taxonomy" id="408172"/>
    <lineage>
        <taxon>unclassified sequences</taxon>
        <taxon>metagenomes</taxon>
        <taxon>ecological metagenomes</taxon>
    </lineage>
</organism>
<evidence type="ECO:0000256" key="1">
    <source>
        <dbReference type="ARBA" id="ARBA00022722"/>
    </source>
</evidence>
<dbReference type="PANTHER" id="PTHR33607">
    <property type="entry name" value="ENDONUCLEASE-1"/>
    <property type="match status" value="1"/>
</dbReference>
<dbReference type="PANTHER" id="PTHR33607:SF2">
    <property type="entry name" value="ENDONUCLEASE-1"/>
    <property type="match status" value="1"/>
</dbReference>
<evidence type="ECO:0000313" key="4">
    <source>
        <dbReference type="EMBL" id="SVC06266.1"/>
    </source>
</evidence>
<dbReference type="InterPro" id="IPR002105">
    <property type="entry name" value="Dockerin_1_rpt"/>
</dbReference>
<dbReference type="GO" id="GO:0000272">
    <property type="term" value="P:polysaccharide catabolic process"/>
    <property type="evidence" value="ECO:0007669"/>
    <property type="project" value="InterPro"/>
</dbReference>
<proteinExistence type="predicted"/>
<keyword evidence="1" id="KW-0540">Nuclease</keyword>
<name>A0A382J309_9ZZZZ</name>
<feature type="domain" description="Dockerin" evidence="3">
    <location>
        <begin position="257"/>
        <end position="310"/>
    </location>
</feature>
<dbReference type="InterPro" id="IPR007346">
    <property type="entry name" value="Endonuclease-I"/>
</dbReference>
<sequence>MKSRWIILFFLGSISFGQDVIGAGLYEDELIAFLQENYTTSTTLGYTNARDTLYLNIDRIDGQVKGIYTNYAVDLPDTGVDPSTHLYENGMNCEHVWPQSLYEGGEPLKSDMHALRPCKDNVNSSRGNDPFAEIPDEDTDKWYRDDYYLTSIPNEYIDEYSEKYNPPNNSEDERFEPRENRKGDIARTMFYFYTMYSDIADEYFFAVQKEVLEIWHDQDPADENEISRTWQIADYQENKPNPFILDATLVGRAYFYDGALQGDMNGDGELNILDAVALMNMILYGGETNPAGDMNGDGAYNILDVVILAN</sequence>
<dbReference type="GO" id="GO:0004553">
    <property type="term" value="F:hydrolase activity, hydrolyzing O-glycosyl compounds"/>
    <property type="evidence" value="ECO:0007669"/>
    <property type="project" value="InterPro"/>
</dbReference>
<dbReference type="Pfam" id="PF04231">
    <property type="entry name" value="Endonuclease_1"/>
    <property type="match status" value="1"/>
</dbReference>
<dbReference type="SUPFAM" id="SSF54060">
    <property type="entry name" value="His-Me finger endonucleases"/>
    <property type="match status" value="1"/>
</dbReference>
<dbReference type="SUPFAM" id="SSF63446">
    <property type="entry name" value="Type I dockerin domain"/>
    <property type="match status" value="1"/>
</dbReference>
<dbReference type="InterPro" id="IPR036439">
    <property type="entry name" value="Dockerin_dom_sf"/>
</dbReference>
<evidence type="ECO:0000256" key="2">
    <source>
        <dbReference type="ARBA" id="ARBA00022801"/>
    </source>
</evidence>
<reference evidence="4" key="1">
    <citation type="submission" date="2018-05" db="EMBL/GenBank/DDBJ databases">
        <authorList>
            <person name="Lanie J.A."/>
            <person name="Ng W.-L."/>
            <person name="Kazmierczak K.M."/>
            <person name="Andrzejewski T.M."/>
            <person name="Davidsen T.M."/>
            <person name="Wayne K.J."/>
            <person name="Tettelin H."/>
            <person name="Glass J.I."/>
            <person name="Rusch D."/>
            <person name="Podicherti R."/>
            <person name="Tsui H.-C.T."/>
            <person name="Winkler M.E."/>
        </authorList>
    </citation>
    <scope>NUCLEOTIDE SEQUENCE</scope>
</reference>
<dbReference type="PROSITE" id="PS51766">
    <property type="entry name" value="DOCKERIN"/>
    <property type="match status" value="1"/>
</dbReference>
<dbReference type="Pfam" id="PF00404">
    <property type="entry name" value="Dockerin_1"/>
    <property type="match status" value="1"/>
</dbReference>
<dbReference type="InterPro" id="IPR044925">
    <property type="entry name" value="His-Me_finger_sf"/>
</dbReference>
<evidence type="ECO:0000259" key="3">
    <source>
        <dbReference type="PROSITE" id="PS51766"/>
    </source>
</evidence>
<dbReference type="AlphaFoldDB" id="A0A382J309"/>
<keyword evidence="2" id="KW-0378">Hydrolase</keyword>
<accession>A0A382J309</accession>
<dbReference type="InterPro" id="IPR016134">
    <property type="entry name" value="Dockerin_dom"/>
</dbReference>